<gene>
    <name evidence="1" type="ORF">RHMOL_Rhmol13G0278500</name>
</gene>
<evidence type="ECO:0000313" key="2">
    <source>
        <dbReference type="Proteomes" id="UP001062846"/>
    </source>
</evidence>
<proteinExistence type="predicted"/>
<accession>A0ACC0LBW3</accession>
<comment type="caution">
    <text evidence="1">The sequence shown here is derived from an EMBL/GenBank/DDBJ whole genome shotgun (WGS) entry which is preliminary data.</text>
</comment>
<keyword evidence="2" id="KW-1185">Reference proteome</keyword>
<sequence>MVDDESVVDQAYKISRMVADHAKSCPRLHMVLNDKVELVNVIIEKLPVSWEDYAATLKDLQMQKELSFGALVNHLRVEEKKRAQDQKVEEKEYSRYLPLYKAAIRGDWATAERFFDQDPGAVTAPINEFSRTALFVAAVHGRNTNDFVKKLVDKMPPGSVDVVCGSVLNWAAFVGNTEAVKVILSKNPSLVYYRDDNKWTPFTMAATNGMRDTLLYLLELVKNDEDSSKLFPDEESAAFLLGHTIGSEYYDIALYLVKKYPLSAFSAQNISAFGLTSLATKATSAFKSGTHNRWWQRIIYAYVPVKSVDCIISQTLTVLVENPVDDPNQVMGRSSYNWARLLVEYFCNSGLSSI</sequence>
<dbReference type="EMBL" id="CM046400">
    <property type="protein sequence ID" value="KAI8526050.1"/>
    <property type="molecule type" value="Genomic_DNA"/>
</dbReference>
<name>A0ACC0LBW3_RHOML</name>
<protein>
    <submittedName>
        <fullName evidence="1">Uncharacterized protein</fullName>
    </submittedName>
</protein>
<dbReference type="Proteomes" id="UP001062846">
    <property type="component" value="Chromosome 13"/>
</dbReference>
<reference evidence="1" key="1">
    <citation type="submission" date="2022-02" db="EMBL/GenBank/DDBJ databases">
        <title>Plant Genome Project.</title>
        <authorList>
            <person name="Zhang R.-G."/>
        </authorList>
    </citation>
    <scope>NUCLEOTIDE SEQUENCE</scope>
    <source>
        <strain evidence="1">AT1</strain>
    </source>
</reference>
<evidence type="ECO:0000313" key="1">
    <source>
        <dbReference type="EMBL" id="KAI8526050.1"/>
    </source>
</evidence>
<organism evidence="1 2">
    <name type="scientific">Rhododendron molle</name>
    <name type="common">Chinese azalea</name>
    <name type="synonym">Azalea mollis</name>
    <dbReference type="NCBI Taxonomy" id="49168"/>
    <lineage>
        <taxon>Eukaryota</taxon>
        <taxon>Viridiplantae</taxon>
        <taxon>Streptophyta</taxon>
        <taxon>Embryophyta</taxon>
        <taxon>Tracheophyta</taxon>
        <taxon>Spermatophyta</taxon>
        <taxon>Magnoliopsida</taxon>
        <taxon>eudicotyledons</taxon>
        <taxon>Gunneridae</taxon>
        <taxon>Pentapetalae</taxon>
        <taxon>asterids</taxon>
        <taxon>Ericales</taxon>
        <taxon>Ericaceae</taxon>
        <taxon>Ericoideae</taxon>
        <taxon>Rhodoreae</taxon>
        <taxon>Rhododendron</taxon>
    </lineage>
</organism>